<feature type="domain" description="Trans-sialidase C-terminal" evidence="5">
    <location>
        <begin position="560"/>
        <end position="767"/>
    </location>
</feature>
<dbReference type="Gene3D" id="2.60.120.200">
    <property type="match status" value="1"/>
</dbReference>
<dbReference type="GO" id="GO:0004308">
    <property type="term" value="F:exo-alpha-sialidase activity"/>
    <property type="evidence" value="ECO:0007669"/>
    <property type="project" value="InterPro"/>
</dbReference>
<dbReference type="InterPro" id="IPR036278">
    <property type="entry name" value="Sialidase_sf"/>
</dbReference>
<keyword evidence="3" id="KW-0812">Transmembrane</keyword>
<dbReference type="Pfam" id="PF22925">
    <property type="entry name" value="TS_C"/>
    <property type="match status" value="1"/>
</dbReference>
<dbReference type="PRINTS" id="PR01803">
    <property type="entry name" value="TCSIALIDASE"/>
</dbReference>
<dbReference type="InterPro" id="IPR021287">
    <property type="entry name" value="Trans-sialidase_CS"/>
</dbReference>
<dbReference type="InterPro" id="IPR013320">
    <property type="entry name" value="ConA-like_dom_sf"/>
</dbReference>
<dbReference type="AlphaFoldDB" id="A0A2V2W3Y4"/>
<dbReference type="VEuPathDB" id="TriTrypDB:TcCLB.504081.540"/>
<comment type="caution">
    <text evidence="6">The sequence shown here is derived from an EMBL/GenBank/DDBJ whole genome shotgun (WGS) entry which is preliminary data.</text>
</comment>
<dbReference type="VEuPathDB" id="TriTrypDB:C3747_188g22"/>
<dbReference type="VEuPathDB" id="TriTrypDB:Tc_MARK_3944"/>
<reference evidence="6 7" key="1">
    <citation type="journal article" date="2018" name="Microb. Genom.">
        <title>Expanding an expanded genome: long-read sequencing of Trypanosoma cruzi.</title>
        <authorList>
            <person name="Berna L."/>
            <person name="Rodriguez M."/>
            <person name="Chiribao M.L."/>
            <person name="Parodi-Talice A."/>
            <person name="Pita S."/>
            <person name="Rijo G."/>
            <person name="Alvarez-Valin F."/>
            <person name="Robello C."/>
        </authorList>
    </citation>
    <scope>NUCLEOTIDE SEQUENCE [LARGE SCALE GENOMIC DNA]</scope>
    <source>
        <strain evidence="6 7">TCC</strain>
    </source>
</reference>
<evidence type="ECO:0000259" key="4">
    <source>
        <dbReference type="Pfam" id="PF13859"/>
    </source>
</evidence>
<dbReference type="VEuPathDB" id="TriTrypDB:TCSYLVIO_000533"/>
<dbReference type="VEuPathDB" id="TriTrypDB:TCDM_08411"/>
<dbReference type="GO" id="GO:0009313">
    <property type="term" value="P:oligosaccharide catabolic process"/>
    <property type="evidence" value="ECO:0007669"/>
    <property type="project" value="TreeGrafter"/>
</dbReference>
<proteinExistence type="predicted"/>
<keyword evidence="3" id="KW-1133">Transmembrane helix</keyword>
<evidence type="ECO:0000256" key="2">
    <source>
        <dbReference type="SAM" id="MobiDB-lite"/>
    </source>
</evidence>
<dbReference type="VEuPathDB" id="TriTrypDB:ECC02_010094"/>
<dbReference type="Gene3D" id="2.120.10.10">
    <property type="match status" value="1"/>
</dbReference>
<dbReference type="Pfam" id="PF11052">
    <property type="entry name" value="Tr-sialidase_C"/>
    <property type="match status" value="1"/>
</dbReference>
<feature type="compositionally biased region" description="Basic and acidic residues" evidence="2">
    <location>
        <begin position="76"/>
        <end position="85"/>
    </location>
</feature>
<feature type="region of interest" description="Disordered" evidence="2">
    <location>
        <begin position="769"/>
        <end position="822"/>
    </location>
</feature>
<keyword evidence="1" id="KW-0677">Repeat</keyword>
<feature type="compositionally biased region" description="Basic and acidic residues" evidence="2">
    <location>
        <begin position="789"/>
        <end position="798"/>
    </location>
</feature>
<dbReference type="VEuPathDB" id="TriTrypDB:TcCL_Unassigned04591"/>
<evidence type="ECO:0000256" key="1">
    <source>
        <dbReference type="ARBA" id="ARBA00022737"/>
    </source>
</evidence>
<dbReference type="VEuPathDB" id="TriTrypDB:TcBrA4_0142970"/>
<dbReference type="PANTHER" id="PTHR10628:SF30">
    <property type="entry name" value="EXO-ALPHA-SIALIDASE"/>
    <property type="match status" value="1"/>
</dbReference>
<protein>
    <submittedName>
        <fullName evidence="6">Putative trans-sialidase, Group V</fullName>
    </submittedName>
</protein>
<dbReference type="EMBL" id="PRFC01000188">
    <property type="protein sequence ID" value="PWV02229.1"/>
    <property type="molecule type" value="Genomic_DNA"/>
</dbReference>
<dbReference type="InterPro" id="IPR026856">
    <property type="entry name" value="Sialidase_fam"/>
</dbReference>
<dbReference type="VEuPathDB" id="TriTrypDB:TcG_09094"/>
<evidence type="ECO:0000259" key="5">
    <source>
        <dbReference type="Pfam" id="PF22925"/>
    </source>
</evidence>
<name>A0A2V2W3Y4_TRYCR</name>
<dbReference type="VEuPathDB" id="TriTrypDB:TcCLB.510061.30"/>
<dbReference type="VEuPathDB" id="TriTrypDB:Tc_MARK_9915"/>
<feature type="region of interest" description="Disordered" evidence="2">
    <location>
        <begin position="62"/>
        <end position="89"/>
    </location>
</feature>
<dbReference type="CDD" id="cd15482">
    <property type="entry name" value="Sialidase_non-viral"/>
    <property type="match status" value="1"/>
</dbReference>
<sequence length="846" mass="91709">MGDGAHFFKFIYFFISVALLRRKQTSANRYCDIRRHLKDQQHTHRPHTHIYMHSRVAAVKVPRTHNRRRVTGSSGRRREGRESEPQRPNMPRCVFTSTVLLLLVVMMCCGTGGVAATDNGASTPVEGTSPEKYFDWRDKKSDETVSLLRVPSLVEMNGGVFAVAEAEFTEASNSGFTGIASELLKLTDQESKELGTAQVKTQVLVECPAENKNCASHSEVLAVSQSKKKVHVSRPTTVVNGSDIHMLAGTYSFEVTEGVDQTAAAAKWGLLVASGNVSTEGSDKRIYWNDAYVIPWTYFEKRHESLTRLIGGGGSGIKMKDGTLVLPVEGTKDGKAVSLIIYTATDGGNLSNGMSADGCSDPSVVEWKDKLIMMTACDDGRRRVYESGDKGDSWTEALGTLSRVWGNNQKRHERGVSSGFTTAMIEGRDVVLVTLPVHSKKEKNGNNNEKGVHHLWLTDNTHIVDIGPVSGEGDDAAASSLLYKSAEGEDKKEGLIALYEKRKDEASLDMVSVLLTEQLKRVKKVLTTWREVDDRVSKLCLTSRATVSKSTDTACTTDKITDGLVGFLSGKFSDNTWRDEYLGVDATVKKGTNEVATGYADGVTFKGRGAWAEWPVGAQGENQLYHFANYKFTLVATVSIHNLPRGDTSIPLMGVRLDGGKKLMELSYDSQNKWRVLCSDGTTKKLKSTWATETQYQVAIVLQNGTQGSVYVDGQRVCGSAQRGLEATEPQEISHFYIGGDGGSAGGQGYVSVTVRNVLLYNRPLTSSGPDAEVEKDVGSPAGAVSRTKTGDEMKTEGKPATTQQVPTAPDSHAVGEAAGNAGSMRGSGLLSSLLLLLGLWGFAAL</sequence>
<dbReference type="InterPro" id="IPR008377">
    <property type="entry name" value="Sialidase_trypan"/>
</dbReference>
<dbReference type="InterPro" id="IPR055239">
    <property type="entry name" value="TS_C"/>
</dbReference>
<dbReference type="SUPFAM" id="SSF49899">
    <property type="entry name" value="Concanavalin A-like lectins/glucanases"/>
    <property type="match status" value="1"/>
</dbReference>
<dbReference type="GO" id="GO:0016020">
    <property type="term" value="C:membrane"/>
    <property type="evidence" value="ECO:0007669"/>
    <property type="project" value="TreeGrafter"/>
</dbReference>
<dbReference type="GO" id="GO:0006689">
    <property type="term" value="P:ganglioside catabolic process"/>
    <property type="evidence" value="ECO:0007669"/>
    <property type="project" value="TreeGrafter"/>
</dbReference>
<dbReference type="InterPro" id="IPR011040">
    <property type="entry name" value="Sialidase"/>
</dbReference>
<dbReference type="SUPFAM" id="SSF50939">
    <property type="entry name" value="Sialidases"/>
    <property type="match status" value="1"/>
</dbReference>
<evidence type="ECO:0000313" key="7">
    <source>
        <dbReference type="Proteomes" id="UP000246078"/>
    </source>
</evidence>
<gene>
    <name evidence="6" type="ORF">C3747_188g22</name>
</gene>
<keyword evidence="3" id="KW-0472">Membrane</keyword>
<accession>A0A2V2W3Y4</accession>
<dbReference type="VEuPathDB" id="TriTrypDB:TcCLB.505949.30"/>
<feature type="domain" description="Sialidase" evidence="4">
    <location>
        <begin position="150"/>
        <end position="500"/>
    </location>
</feature>
<feature type="transmembrane region" description="Helical" evidence="3">
    <location>
        <begin position="6"/>
        <end position="21"/>
    </location>
</feature>
<dbReference type="VEuPathDB" id="TriTrypDB:TcYC6_0131180"/>
<dbReference type="VEuPathDB" id="TriTrypDB:BCY84_03412"/>
<evidence type="ECO:0000256" key="3">
    <source>
        <dbReference type="SAM" id="Phobius"/>
    </source>
</evidence>
<dbReference type="PANTHER" id="PTHR10628">
    <property type="entry name" value="SIALIDASE"/>
    <property type="match status" value="1"/>
</dbReference>
<dbReference type="Pfam" id="PF13859">
    <property type="entry name" value="BNR_3"/>
    <property type="match status" value="1"/>
</dbReference>
<dbReference type="Proteomes" id="UP000246078">
    <property type="component" value="Unassembled WGS sequence"/>
</dbReference>
<organism evidence="6 7">
    <name type="scientific">Trypanosoma cruzi</name>
    <dbReference type="NCBI Taxonomy" id="5693"/>
    <lineage>
        <taxon>Eukaryota</taxon>
        <taxon>Discoba</taxon>
        <taxon>Euglenozoa</taxon>
        <taxon>Kinetoplastea</taxon>
        <taxon>Metakinetoplastina</taxon>
        <taxon>Trypanosomatida</taxon>
        <taxon>Trypanosomatidae</taxon>
        <taxon>Trypanosoma</taxon>
        <taxon>Schizotrypanum</taxon>
    </lineage>
</organism>
<dbReference type="GO" id="GO:0005737">
    <property type="term" value="C:cytoplasm"/>
    <property type="evidence" value="ECO:0007669"/>
    <property type="project" value="TreeGrafter"/>
</dbReference>
<feature type="transmembrane region" description="Helical" evidence="3">
    <location>
        <begin position="93"/>
        <end position="116"/>
    </location>
</feature>
<evidence type="ECO:0000313" key="6">
    <source>
        <dbReference type="EMBL" id="PWV02229.1"/>
    </source>
</evidence>
<dbReference type="VEuPathDB" id="TriTrypDB:C4B63_5g131"/>